<dbReference type="GO" id="GO:0043565">
    <property type="term" value="F:sequence-specific DNA binding"/>
    <property type="evidence" value="ECO:0007669"/>
    <property type="project" value="TreeGrafter"/>
</dbReference>
<dbReference type="InterPro" id="IPR005119">
    <property type="entry name" value="LysR_subst-bd"/>
</dbReference>
<evidence type="ECO:0000256" key="3">
    <source>
        <dbReference type="ARBA" id="ARBA00023125"/>
    </source>
</evidence>
<dbReference type="PANTHER" id="PTHR30537:SF5">
    <property type="entry name" value="HTH-TYPE TRANSCRIPTIONAL ACTIVATOR TTDR-RELATED"/>
    <property type="match status" value="1"/>
</dbReference>
<keyword evidence="3 6" id="KW-0238">DNA-binding</keyword>
<dbReference type="GeneID" id="303001247"/>
<dbReference type="Pfam" id="PF03466">
    <property type="entry name" value="LysR_substrate"/>
    <property type="match status" value="1"/>
</dbReference>
<dbReference type="PROSITE" id="PS50931">
    <property type="entry name" value="HTH_LYSR"/>
    <property type="match status" value="1"/>
</dbReference>
<sequence>MDRLLTLEMFVAVASEGGFAAAARKIGGSPPAVTRGIAALEARLGTSLFHRSTRAVALTDEGAVFLGQARRILADLAGAERALRGGEAEPRGQLYLTAPVMFGRLHVLPVVGDLLARHDALAVRMMLIDRNVRIVEEGIDIALRIGPLADSSLKAVRIGTVRQMLVASPGYLARRGAPATIDALADHDLIISTGPRAAGEWNFAERRWRVEPRPRLVVNTVDAAMAAAEAGIGIANLLSYQVMDGVDAGRLIALLNAEQPPPLPVHLVFEQSRAGLPAVRLLLEAMRRRMRAAGLG</sequence>
<gene>
    <name evidence="6" type="ORF">SAMN06295984_1185</name>
</gene>
<dbReference type="InterPro" id="IPR036390">
    <property type="entry name" value="WH_DNA-bd_sf"/>
</dbReference>
<proteinExistence type="inferred from homology"/>
<evidence type="ECO:0000313" key="7">
    <source>
        <dbReference type="Proteomes" id="UP000194469"/>
    </source>
</evidence>
<dbReference type="EMBL" id="FXWL01000001">
    <property type="protein sequence ID" value="SMQ65125.1"/>
    <property type="molecule type" value="Genomic_DNA"/>
</dbReference>
<dbReference type="GO" id="GO:0003700">
    <property type="term" value="F:DNA-binding transcription factor activity"/>
    <property type="evidence" value="ECO:0007669"/>
    <property type="project" value="InterPro"/>
</dbReference>
<organism evidence="6 7">
    <name type="scientific">Sphingopyxis terrae subsp. ummariensis</name>
    <dbReference type="NCBI Taxonomy" id="429001"/>
    <lineage>
        <taxon>Bacteria</taxon>
        <taxon>Pseudomonadati</taxon>
        <taxon>Pseudomonadota</taxon>
        <taxon>Alphaproteobacteria</taxon>
        <taxon>Sphingomonadales</taxon>
        <taxon>Sphingomonadaceae</taxon>
        <taxon>Sphingopyxis</taxon>
    </lineage>
</organism>
<dbReference type="PANTHER" id="PTHR30537">
    <property type="entry name" value="HTH-TYPE TRANSCRIPTIONAL REGULATOR"/>
    <property type="match status" value="1"/>
</dbReference>
<name>A0A1Y6EQZ4_9SPHN</name>
<keyword evidence="2" id="KW-0805">Transcription regulation</keyword>
<dbReference type="Proteomes" id="UP000194469">
    <property type="component" value="Unassembled WGS sequence"/>
</dbReference>
<evidence type="ECO:0000313" key="6">
    <source>
        <dbReference type="EMBL" id="SMQ65125.1"/>
    </source>
</evidence>
<dbReference type="AlphaFoldDB" id="A0A1Y6EQZ4"/>
<dbReference type="Gene3D" id="3.40.190.290">
    <property type="match status" value="1"/>
</dbReference>
<dbReference type="SUPFAM" id="SSF53850">
    <property type="entry name" value="Periplasmic binding protein-like II"/>
    <property type="match status" value="1"/>
</dbReference>
<dbReference type="Gene3D" id="1.10.10.10">
    <property type="entry name" value="Winged helix-like DNA-binding domain superfamily/Winged helix DNA-binding domain"/>
    <property type="match status" value="1"/>
</dbReference>
<evidence type="ECO:0000259" key="5">
    <source>
        <dbReference type="PROSITE" id="PS50931"/>
    </source>
</evidence>
<dbReference type="FunFam" id="1.10.10.10:FF:000001">
    <property type="entry name" value="LysR family transcriptional regulator"/>
    <property type="match status" value="1"/>
</dbReference>
<keyword evidence="4" id="KW-0804">Transcription</keyword>
<dbReference type="SUPFAM" id="SSF46785">
    <property type="entry name" value="Winged helix' DNA-binding domain"/>
    <property type="match status" value="1"/>
</dbReference>
<accession>A0A1Y6EQZ4</accession>
<evidence type="ECO:0000256" key="1">
    <source>
        <dbReference type="ARBA" id="ARBA00009437"/>
    </source>
</evidence>
<evidence type="ECO:0000256" key="4">
    <source>
        <dbReference type="ARBA" id="ARBA00023163"/>
    </source>
</evidence>
<feature type="domain" description="HTH lysR-type" evidence="5">
    <location>
        <begin position="7"/>
        <end position="59"/>
    </location>
</feature>
<comment type="similarity">
    <text evidence="1">Belongs to the LysR transcriptional regulatory family.</text>
</comment>
<dbReference type="InterPro" id="IPR058163">
    <property type="entry name" value="LysR-type_TF_proteobact-type"/>
</dbReference>
<dbReference type="RefSeq" id="WP_086456333.1">
    <property type="nucleotide sequence ID" value="NZ_FXWL01000001.1"/>
</dbReference>
<evidence type="ECO:0000256" key="2">
    <source>
        <dbReference type="ARBA" id="ARBA00023015"/>
    </source>
</evidence>
<dbReference type="InterPro" id="IPR000847">
    <property type="entry name" value="LysR_HTH_N"/>
</dbReference>
<reference evidence="7" key="1">
    <citation type="submission" date="2017-04" db="EMBL/GenBank/DDBJ databases">
        <authorList>
            <person name="Varghese N."/>
            <person name="Submissions S."/>
        </authorList>
    </citation>
    <scope>NUCLEOTIDE SEQUENCE [LARGE SCALE GENOMIC DNA]</scope>
    <source>
        <strain evidence="7">UI2</strain>
    </source>
</reference>
<dbReference type="GO" id="GO:0006351">
    <property type="term" value="P:DNA-templated transcription"/>
    <property type="evidence" value="ECO:0007669"/>
    <property type="project" value="TreeGrafter"/>
</dbReference>
<dbReference type="InterPro" id="IPR036388">
    <property type="entry name" value="WH-like_DNA-bd_sf"/>
</dbReference>
<protein>
    <submittedName>
        <fullName evidence="6">DNA-binding transcriptional regulator, LysR family</fullName>
    </submittedName>
</protein>
<dbReference type="Pfam" id="PF00126">
    <property type="entry name" value="HTH_1"/>
    <property type="match status" value="1"/>
</dbReference>
<keyword evidence="7" id="KW-1185">Reference proteome</keyword>